<evidence type="ECO:0000313" key="2">
    <source>
        <dbReference type="Proteomes" id="UP001230504"/>
    </source>
</evidence>
<dbReference type="RefSeq" id="XP_060408225.1">
    <property type="nucleotide sequence ID" value="XM_060559164.1"/>
</dbReference>
<dbReference type="Proteomes" id="UP001230504">
    <property type="component" value="Unassembled WGS sequence"/>
</dbReference>
<dbReference type="AlphaFoldDB" id="A0AAD8UX38"/>
<dbReference type="EMBL" id="JAHLJV010000114">
    <property type="protein sequence ID" value="KAK1570045.1"/>
    <property type="molecule type" value="Genomic_DNA"/>
</dbReference>
<accession>A0AAD8UX38</accession>
<sequence>MSSLFTQSIRTSLDRPHLVVHFLPPLTHRSLPSLFLHQRLVSQLALNHPSPLALFSVQNTT</sequence>
<proteinExistence type="predicted"/>
<comment type="caution">
    <text evidence="1">The sequence shown here is derived from an EMBL/GenBank/DDBJ whole genome shotgun (WGS) entry which is preliminary data.</text>
</comment>
<reference evidence="1" key="1">
    <citation type="submission" date="2021-06" db="EMBL/GenBank/DDBJ databases">
        <title>Comparative genomics, transcriptomics and evolutionary studies reveal genomic signatures of adaptation to plant cell wall in hemibiotrophic fungi.</title>
        <authorList>
            <consortium name="DOE Joint Genome Institute"/>
            <person name="Baroncelli R."/>
            <person name="Diaz J.F."/>
            <person name="Benocci T."/>
            <person name="Peng M."/>
            <person name="Battaglia E."/>
            <person name="Haridas S."/>
            <person name="Andreopoulos W."/>
            <person name="Labutti K."/>
            <person name="Pangilinan J."/>
            <person name="Floch G.L."/>
            <person name="Makela M.R."/>
            <person name="Henrissat B."/>
            <person name="Grigoriev I.V."/>
            <person name="Crouch J.A."/>
            <person name="De Vries R.P."/>
            <person name="Sukno S.A."/>
            <person name="Thon M.R."/>
        </authorList>
    </citation>
    <scope>NUCLEOTIDE SEQUENCE</scope>
    <source>
        <strain evidence="1">CBS 125086</strain>
    </source>
</reference>
<gene>
    <name evidence="1" type="ORF">LY79DRAFT_570560</name>
</gene>
<evidence type="ECO:0000313" key="1">
    <source>
        <dbReference type="EMBL" id="KAK1570045.1"/>
    </source>
</evidence>
<keyword evidence="2" id="KW-1185">Reference proteome</keyword>
<dbReference type="GeneID" id="85443404"/>
<organism evidence="1 2">
    <name type="scientific">Colletotrichum navitas</name>
    <dbReference type="NCBI Taxonomy" id="681940"/>
    <lineage>
        <taxon>Eukaryota</taxon>
        <taxon>Fungi</taxon>
        <taxon>Dikarya</taxon>
        <taxon>Ascomycota</taxon>
        <taxon>Pezizomycotina</taxon>
        <taxon>Sordariomycetes</taxon>
        <taxon>Hypocreomycetidae</taxon>
        <taxon>Glomerellales</taxon>
        <taxon>Glomerellaceae</taxon>
        <taxon>Colletotrichum</taxon>
        <taxon>Colletotrichum graminicola species complex</taxon>
    </lineage>
</organism>
<protein>
    <submittedName>
        <fullName evidence="1">Uncharacterized protein</fullName>
    </submittedName>
</protein>
<name>A0AAD8UX38_9PEZI</name>